<gene>
    <name evidence="1" type="ORF">YALI1_D01930g</name>
</gene>
<dbReference type="AlphaFoldDB" id="A0A1D8NCU0"/>
<evidence type="ECO:0000313" key="1">
    <source>
        <dbReference type="EMBL" id="AOW03437.1"/>
    </source>
</evidence>
<protein>
    <submittedName>
        <fullName evidence="1">Uncharacterized protein</fullName>
    </submittedName>
</protein>
<organism evidence="1 2">
    <name type="scientific">Yarrowia lipolytica</name>
    <name type="common">Candida lipolytica</name>
    <dbReference type="NCBI Taxonomy" id="4952"/>
    <lineage>
        <taxon>Eukaryota</taxon>
        <taxon>Fungi</taxon>
        <taxon>Dikarya</taxon>
        <taxon>Ascomycota</taxon>
        <taxon>Saccharomycotina</taxon>
        <taxon>Dipodascomycetes</taxon>
        <taxon>Dipodascales</taxon>
        <taxon>Dipodascales incertae sedis</taxon>
        <taxon>Yarrowia</taxon>
    </lineage>
</organism>
<proteinExistence type="predicted"/>
<dbReference type="EMBL" id="CP017556">
    <property type="protein sequence ID" value="AOW03437.1"/>
    <property type="molecule type" value="Genomic_DNA"/>
</dbReference>
<dbReference type="RefSeq" id="XP_068138669.1">
    <property type="nucleotide sequence ID" value="XM_068282568.1"/>
</dbReference>
<accession>A0A1D8NCU0</accession>
<dbReference type="VEuPathDB" id="FungiDB:YALI1_D01930g"/>
<evidence type="ECO:0000313" key="2">
    <source>
        <dbReference type="Proteomes" id="UP000182444"/>
    </source>
</evidence>
<dbReference type="Proteomes" id="UP000182444">
    <property type="component" value="Chromosome 1D"/>
</dbReference>
<dbReference type="GeneID" id="94583191"/>
<reference evidence="1 2" key="1">
    <citation type="journal article" date="2016" name="PLoS ONE">
        <title>Sequence Assembly of Yarrowia lipolytica Strain W29/CLIB89 Shows Transposable Element Diversity.</title>
        <authorList>
            <person name="Magnan C."/>
            <person name="Yu J."/>
            <person name="Chang I."/>
            <person name="Jahn E."/>
            <person name="Kanomata Y."/>
            <person name="Wu J."/>
            <person name="Zeller M."/>
            <person name="Oakes M."/>
            <person name="Baldi P."/>
            <person name="Sandmeyer S."/>
        </authorList>
    </citation>
    <scope>NUCLEOTIDE SEQUENCE [LARGE SCALE GENOMIC DNA]</scope>
    <source>
        <strain evidence="2">CLIB89(W29)</strain>
    </source>
</reference>
<name>A0A1D8NCU0_YARLL</name>
<sequence length="151" mass="17011">MIRTIVNTRNHSQSFRSLRSFSTSLITPSELPCHTPCSIVGPCLARSVRFWRLRCPRSFGVPFLCFPRKTKCTTVVTSWSRESPSPPGGRAGVAHRTKTCRTVHLLVSLVTRGATTTVYPYTLSDPLNKVSEHATLMYVYIPMNKERANRL</sequence>